<dbReference type="PANTHER" id="PTHR11079">
    <property type="entry name" value="CYTOSINE DEAMINASE FAMILY MEMBER"/>
    <property type="match status" value="1"/>
</dbReference>
<organism evidence="5 6">
    <name type="scientific">Scheffersomyces spartinae</name>
    <dbReference type="NCBI Taxonomy" id="45513"/>
    <lineage>
        <taxon>Eukaryota</taxon>
        <taxon>Fungi</taxon>
        <taxon>Dikarya</taxon>
        <taxon>Ascomycota</taxon>
        <taxon>Saccharomycotina</taxon>
        <taxon>Pichiomycetes</taxon>
        <taxon>Debaryomycetaceae</taxon>
        <taxon>Scheffersomyces</taxon>
    </lineage>
</organism>
<evidence type="ECO:0000256" key="1">
    <source>
        <dbReference type="ARBA" id="ARBA00022723"/>
    </source>
</evidence>
<dbReference type="Pfam" id="PF00383">
    <property type="entry name" value="dCMP_cyt_deam_1"/>
    <property type="match status" value="1"/>
</dbReference>
<keyword evidence="6" id="KW-1185">Reference proteome</keyword>
<sequence length="296" mass="33817">MSADDLTNEFQHMVVALYVGYRALLQGETPVACTFVSNTTGKVIAVGSNDTNGSLNGTRHAEFVAIEQVMNEKIPFSKRDDLQYIKDVFNDITVYVTVEPCIMCALALRQLGINRVVFGCANERFGGNGTVLLVNKDDIGPDREYLSYGGILRTEAVQLLRNFYIQENESAPEPQIKRNKDLERKAYPINLAYDKYLLRHQFIEYYGESRIRFWNQPVDAEITPVEGKQYSVTQLIQGKSGNIIRQKLYGDDKKKSEVECKQFALMFYGIDEMGKVNFESRIITLEEPDPKRRKKH</sequence>
<dbReference type="GO" id="GO:0005737">
    <property type="term" value="C:cytoplasm"/>
    <property type="evidence" value="ECO:0007669"/>
    <property type="project" value="TreeGrafter"/>
</dbReference>
<evidence type="ECO:0000313" key="5">
    <source>
        <dbReference type="EMBL" id="KAG7194601.1"/>
    </source>
</evidence>
<dbReference type="Gene3D" id="3.40.140.10">
    <property type="entry name" value="Cytidine Deaminase, domain 2"/>
    <property type="match status" value="1"/>
</dbReference>
<feature type="domain" description="CMP/dCMP-type deaminase" evidence="4">
    <location>
        <begin position="7"/>
        <end position="132"/>
    </location>
</feature>
<accession>A0A9P7VBR0</accession>
<reference evidence="5" key="1">
    <citation type="submission" date="2021-03" db="EMBL/GenBank/DDBJ databases">
        <authorList>
            <person name="Palmer J.M."/>
        </authorList>
    </citation>
    <scope>NUCLEOTIDE SEQUENCE</scope>
    <source>
        <strain evidence="5">ARV_011</strain>
    </source>
</reference>
<dbReference type="RefSeq" id="XP_043050148.1">
    <property type="nucleotide sequence ID" value="XM_043194951.1"/>
</dbReference>
<keyword evidence="3" id="KW-0862">Zinc</keyword>
<dbReference type="AlphaFoldDB" id="A0A9P7VBR0"/>
<evidence type="ECO:0000259" key="4">
    <source>
        <dbReference type="PROSITE" id="PS51747"/>
    </source>
</evidence>
<dbReference type="InterPro" id="IPR002125">
    <property type="entry name" value="CMP_dCMP_dom"/>
</dbReference>
<evidence type="ECO:0000256" key="3">
    <source>
        <dbReference type="ARBA" id="ARBA00022833"/>
    </source>
</evidence>
<dbReference type="EMBL" id="JAHMUF010000006">
    <property type="protein sequence ID" value="KAG7194601.1"/>
    <property type="molecule type" value="Genomic_DNA"/>
</dbReference>
<keyword evidence="1" id="KW-0479">Metal-binding</keyword>
<dbReference type="PROSITE" id="PS00903">
    <property type="entry name" value="CYT_DCMP_DEAMINASES_1"/>
    <property type="match status" value="1"/>
</dbReference>
<dbReference type="OrthoDB" id="1701769at2759"/>
<dbReference type="PROSITE" id="PS51747">
    <property type="entry name" value="CYT_DCMP_DEAMINASES_2"/>
    <property type="match status" value="1"/>
</dbReference>
<proteinExistence type="predicted"/>
<dbReference type="GO" id="GO:0052717">
    <property type="term" value="F:tRNA-specific adenosine-34 deaminase activity"/>
    <property type="evidence" value="ECO:0007669"/>
    <property type="project" value="TreeGrafter"/>
</dbReference>
<keyword evidence="2" id="KW-0378">Hydrolase</keyword>
<dbReference type="GO" id="GO:0002100">
    <property type="term" value="P:tRNA wobble adenosine to inosine editing"/>
    <property type="evidence" value="ECO:0007669"/>
    <property type="project" value="TreeGrafter"/>
</dbReference>
<dbReference type="InterPro" id="IPR016192">
    <property type="entry name" value="APOBEC/CMP_deaminase_Zn-bd"/>
</dbReference>
<dbReference type="Proteomes" id="UP000790833">
    <property type="component" value="Unassembled WGS sequence"/>
</dbReference>
<evidence type="ECO:0000313" key="6">
    <source>
        <dbReference type="Proteomes" id="UP000790833"/>
    </source>
</evidence>
<dbReference type="GeneID" id="66117651"/>
<dbReference type="GO" id="GO:0008270">
    <property type="term" value="F:zinc ion binding"/>
    <property type="evidence" value="ECO:0007669"/>
    <property type="project" value="InterPro"/>
</dbReference>
<dbReference type="SUPFAM" id="SSF53927">
    <property type="entry name" value="Cytidine deaminase-like"/>
    <property type="match status" value="1"/>
</dbReference>
<name>A0A9P7VBR0_9ASCO</name>
<dbReference type="InterPro" id="IPR016193">
    <property type="entry name" value="Cytidine_deaminase-like"/>
</dbReference>
<comment type="caution">
    <text evidence="5">The sequence shown here is derived from an EMBL/GenBank/DDBJ whole genome shotgun (WGS) entry which is preliminary data.</text>
</comment>
<dbReference type="PANTHER" id="PTHR11079:SF149">
    <property type="entry name" value="TRNA-SPECIFIC ADENOSINE DEAMINASE 2"/>
    <property type="match status" value="1"/>
</dbReference>
<protein>
    <submittedName>
        <fullName evidence="5">tRNA(Adenine34) deaminase</fullName>
    </submittedName>
</protein>
<dbReference type="CDD" id="cd01285">
    <property type="entry name" value="nucleoside_deaminase"/>
    <property type="match status" value="1"/>
</dbReference>
<gene>
    <name evidence="5" type="primary">TAD2</name>
    <name evidence="5" type="ORF">KQ657_004277</name>
</gene>
<evidence type="ECO:0000256" key="2">
    <source>
        <dbReference type="ARBA" id="ARBA00022801"/>
    </source>
</evidence>
<dbReference type="GO" id="GO:0005634">
    <property type="term" value="C:nucleus"/>
    <property type="evidence" value="ECO:0007669"/>
    <property type="project" value="TreeGrafter"/>
</dbReference>